<evidence type="ECO:0000313" key="2">
    <source>
        <dbReference type="Proteomes" id="UP000838100"/>
    </source>
</evidence>
<comment type="caution">
    <text evidence="1">The sequence shown here is derived from an EMBL/GenBank/DDBJ whole genome shotgun (WGS) entry which is preliminary data.</text>
</comment>
<proteinExistence type="predicted"/>
<dbReference type="RefSeq" id="WP_237442666.1">
    <property type="nucleotide sequence ID" value="NZ_CAKLPX010000001.1"/>
</dbReference>
<organism evidence="1 2">
    <name type="scientific">Sinobacterium norvegicum</name>
    <dbReference type="NCBI Taxonomy" id="1641715"/>
    <lineage>
        <taxon>Bacteria</taxon>
        <taxon>Pseudomonadati</taxon>
        <taxon>Pseudomonadota</taxon>
        <taxon>Gammaproteobacteria</taxon>
        <taxon>Cellvibrionales</taxon>
        <taxon>Spongiibacteraceae</taxon>
        <taxon>Sinobacterium</taxon>
    </lineage>
</organism>
<reference evidence="1" key="1">
    <citation type="submission" date="2021-12" db="EMBL/GenBank/DDBJ databases">
        <authorList>
            <person name="Rodrigo-Torres L."/>
            <person name="Arahal R. D."/>
            <person name="Lucena T."/>
        </authorList>
    </citation>
    <scope>NUCLEOTIDE SEQUENCE</scope>
    <source>
        <strain evidence="1">CECT 8267</strain>
    </source>
</reference>
<protein>
    <submittedName>
        <fullName evidence="1">Uncharacterized protein</fullName>
    </submittedName>
</protein>
<accession>A0ABM9ABK6</accession>
<evidence type="ECO:0000313" key="1">
    <source>
        <dbReference type="EMBL" id="CAH0989963.1"/>
    </source>
</evidence>
<gene>
    <name evidence="1" type="ORF">SIN8267_00040</name>
</gene>
<keyword evidence="2" id="KW-1185">Reference proteome</keyword>
<dbReference type="Proteomes" id="UP000838100">
    <property type="component" value="Unassembled WGS sequence"/>
</dbReference>
<name>A0ABM9ABK6_9GAMM</name>
<sequence length="81" mass="9037">MAERHLVFKQASSLGVDIIEQKTADVFVAVMAAPVGKEFIYNSGDEILVSSRRGVHSKAYFWSEVKDVLDLGLQEQYALAY</sequence>
<dbReference type="EMBL" id="CAKLPX010000001">
    <property type="protein sequence ID" value="CAH0989963.1"/>
    <property type="molecule type" value="Genomic_DNA"/>
</dbReference>